<proteinExistence type="predicted"/>
<evidence type="ECO:0000313" key="3">
    <source>
        <dbReference type="Proteomes" id="UP001283341"/>
    </source>
</evidence>
<dbReference type="EMBL" id="JAUEDM010000009">
    <property type="protein sequence ID" value="KAK3312119.1"/>
    <property type="molecule type" value="Genomic_DNA"/>
</dbReference>
<reference evidence="2" key="2">
    <citation type="submission" date="2023-06" db="EMBL/GenBank/DDBJ databases">
        <authorList>
            <consortium name="Lawrence Berkeley National Laboratory"/>
            <person name="Haridas S."/>
            <person name="Hensen N."/>
            <person name="Bonometti L."/>
            <person name="Westerberg I."/>
            <person name="Brannstrom I.O."/>
            <person name="Guillou S."/>
            <person name="Cros-Aarteil S."/>
            <person name="Calhoun S."/>
            <person name="Kuo A."/>
            <person name="Mondo S."/>
            <person name="Pangilinan J."/>
            <person name="Riley R."/>
            <person name="Labutti K."/>
            <person name="Andreopoulos B."/>
            <person name="Lipzen A."/>
            <person name="Chen C."/>
            <person name="Yanf M."/>
            <person name="Daum C."/>
            <person name="Ng V."/>
            <person name="Clum A."/>
            <person name="Steindorff A."/>
            <person name="Ohm R."/>
            <person name="Martin F."/>
            <person name="Silar P."/>
            <person name="Natvig D."/>
            <person name="Lalanne C."/>
            <person name="Gautier V."/>
            <person name="Ament-Velasquez S.L."/>
            <person name="Kruys A."/>
            <person name="Hutchinson M.I."/>
            <person name="Powell A.J."/>
            <person name="Barry K."/>
            <person name="Miller A.N."/>
            <person name="Grigoriev I.V."/>
            <person name="Debuchy R."/>
            <person name="Gladieux P."/>
            <person name="Thoren M.H."/>
            <person name="Johannesson H."/>
        </authorList>
    </citation>
    <scope>NUCLEOTIDE SEQUENCE</scope>
    <source>
        <strain evidence="2">CBS 118394</strain>
    </source>
</reference>
<keyword evidence="3" id="KW-1185">Reference proteome</keyword>
<comment type="caution">
    <text evidence="2">The sequence shown here is derived from an EMBL/GenBank/DDBJ whole genome shotgun (WGS) entry which is preliminary data.</text>
</comment>
<name>A0AAE0HT27_9PEZI</name>
<sequence>MTSRYLPMRVGRTIWGQRMSRVLELLPPSRPRHNQPNTNPRTTSLTGRLPPIRTTMTALGTWLVLTRTSRAIRTVLMTTSTSICPRTTPVDLDGGCNDPNGPEDGQHFHQDSPVDEDGPDLALAPDNGLVGPVEDSPDLDPAPYVGFNYVYGSAPISEALVRELVDQVIARLDSFPQSDLYLLPAPEFTPDYYDGVDDDADDPDYDGHDLDDHGKPRHVREVVRKRKFVVPRFVAYNQVLLLTSLMCLQ</sequence>
<dbReference type="Proteomes" id="UP001283341">
    <property type="component" value="Unassembled WGS sequence"/>
</dbReference>
<feature type="compositionally biased region" description="Polar residues" evidence="1">
    <location>
        <begin position="34"/>
        <end position="46"/>
    </location>
</feature>
<feature type="compositionally biased region" description="Acidic residues" evidence="1">
    <location>
        <begin position="194"/>
        <end position="204"/>
    </location>
</feature>
<accession>A0AAE0HT27</accession>
<evidence type="ECO:0000313" key="2">
    <source>
        <dbReference type="EMBL" id="KAK3312119.1"/>
    </source>
</evidence>
<feature type="region of interest" description="Disordered" evidence="1">
    <location>
        <begin position="86"/>
        <end position="118"/>
    </location>
</feature>
<reference evidence="2" key="1">
    <citation type="journal article" date="2023" name="Mol. Phylogenet. Evol.">
        <title>Genome-scale phylogeny and comparative genomics of the fungal order Sordariales.</title>
        <authorList>
            <person name="Hensen N."/>
            <person name="Bonometti L."/>
            <person name="Westerberg I."/>
            <person name="Brannstrom I.O."/>
            <person name="Guillou S."/>
            <person name="Cros-Aarteil S."/>
            <person name="Calhoun S."/>
            <person name="Haridas S."/>
            <person name="Kuo A."/>
            <person name="Mondo S."/>
            <person name="Pangilinan J."/>
            <person name="Riley R."/>
            <person name="LaButti K."/>
            <person name="Andreopoulos B."/>
            <person name="Lipzen A."/>
            <person name="Chen C."/>
            <person name="Yan M."/>
            <person name="Daum C."/>
            <person name="Ng V."/>
            <person name="Clum A."/>
            <person name="Steindorff A."/>
            <person name="Ohm R.A."/>
            <person name="Martin F."/>
            <person name="Silar P."/>
            <person name="Natvig D.O."/>
            <person name="Lalanne C."/>
            <person name="Gautier V."/>
            <person name="Ament-Velasquez S.L."/>
            <person name="Kruys A."/>
            <person name="Hutchinson M.I."/>
            <person name="Powell A.J."/>
            <person name="Barry K."/>
            <person name="Miller A.N."/>
            <person name="Grigoriev I.V."/>
            <person name="Debuchy R."/>
            <person name="Gladieux P."/>
            <person name="Hiltunen Thoren M."/>
            <person name="Johannesson H."/>
        </authorList>
    </citation>
    <scope>NUCLEOTIDE SEQUENCE</scope>
    <source>
        <strain evidence="2">CBS 118394</strain>
    </source>
</reference>
<organism evidence="2 3">
    <name type="scientific">Apodospora peruviana</name>
    <dbReference type="NCBI Taxonomy" id="516989"/>
    <lineage>
        <taxon>Eukaryota</taxon>
        <taxon>Fungi</taxon>
        <taxon>Dikarya</taxon>
        <taxon>Ascomycota</taxon>
        <taxon>Pezizomycotina</taxon>
        <taxon>Sordariomycetes</taxon>
        <taxon>Sordariomycetidae</taxon>
        <taxon>Sordariales</taxon>
        <taxon>Lasiosphaeriaceae</taxon>
        <taxon>Apodospora</taxon>
    </lineage>
</organism>
<feature type="compositionally biased region" description="Basic and acidic residues" evidence="1">
    <location>
        <begin position="205"/>
        <end position="216"/>
    </location>
</feature>
<protein>
    <submittedName>
        <fullName evidence="2">Uncharacterized protein</fullName>
    </submittedName>
</protein>
<gene>
    <name evidence="2" type="ORF">B0H66DRAFT_632573</name>
</gene>
<feature type="region of interest" description="Disordered" evidence="1">
    <location>
        <begin position="192"/>
        <end position="216"/>
    </location>
</feature>
<dbReference type="AlphaFoldDB" id="A0AAE0HT27"/>
<evidence type="ECO:0000256" key="1">
    <source>
        <dbReference type="SAM" id="MobiDB-lite"/>
    </source>
</evidence>
<feature type="region of interest" description="Disordered" evidence="1">
    <location>
        <begin position="27"/>
        <end position="49"/>
    </location>
</feature>